<reference evidence="2 3" key="1">
    <citation type="journal article" date="2015" name="Nature">
        <title>rRNA introns, odd ribosomes, and small enigmatic genomes across a large radiation of phyla.</title>
        <authorList>
            <person name="Brown C.T."/>
            <person name="Hug L.A."/>
            <person name="Thomas B.C."/>
            <person name="Sharon I."/>
            <person name="Castelle C.J."/>
            <person name="Singh A."/>
            <person name="Wilkins M.J."/>
            <person name="Williams K.H."/>
            <person name="Banfield J.F."/>
        </authorList>
    </citation>
    <scope>NUCLEOTIDE SEQUENCE [LARGE SCALE GENOMIC DNA]</scope>
</reference>
<feature type="signal peptide" evidence="1">
    <location>
        <begin position="1"/>
        <end position="25"/>
    </location>
</feature>
<dbReference type="AlphaFoldDB" id="A0A0G0XPE4"/>
<evidence type="ECO:0000313" key="3">
    <source>
        <dbReference type="Proteomes" id="UP000034746"/>
    </source>
</evidence>
<feature type="chain" id="PRO_5002535423" evidence="1">
    <location>
        <begin position="26"/>
        <end position="563"/>
    </location>
</feature>
<proteinExistence type="predicted"/>
<protein>
    <submittedName>
        <fullName evidence="2">Uncharacterized protein</fullName>
    </submittedName>
</protein>
<sequence length="563" mass="63345">MSKKIIFLALATFVAINPFSSPVKADSGQWEPIQATEVWEYNQYKVEKVSFDKQSVGPISLGSTVLVAEPISSCEPVGCDRYDVYVLKDGSRMFIGNLPAVVLNEQRYFANEKEFVYVDTSDLDQNHWNVVTVDLETGKETIAVKDFFMDGVEEMDVRVADGKFYFNPSFNWNNHEGYSQGTIYVYDPKVNDMRVVPDHWQTYRDELQDVHNGVVLSRLVFSTGYKQLWVYDTNKDPVNMQAIPGTWTPPHEDIVGAHFREDGTIEYFQMYQWYVYDGKQAVAQGDYVSWYRETENAMQIVGSRMAWLDPNDVLRVSDVSGVKTFGAVGVSGEFRLTEGHLFYASADGKGKKYDFNTKETSDTTFVVTHESVDASAGVDSYGNIWYKNAHSGASLKIGFGADPVLADETHVYWRGFDDTIYEATIAVGIHSVMVDARSVKLATDSTVYVVANGTRYTVPNENVYVSWFGTWNTLETISEKELDSFVEGGVLSYAPGTKLKLAHDPKVYVVGTDGSLHWMTTQTIAYMIFGSFWNHEILEITQMDLTGLHLGSSLLTERDAQAI</sequence>
<keyword evidence="1" id="KW-0732">Signal</keyword>
<name>A0A0G0XPE4_9BACT</name>
<accession>A0A0G0XPE4</accession>
<dbReference type="Proteomes" id="UP000034746">
    <property type="component" value="Unassembled WGS sequence"/>
</dbReference>
<gene>
    <name evidence="2" type="ORF">UU48_C0001G0015</name>
</gene>
<dbReference type="SUPFAM" id="SSF69304">
    <property type="entry name" value="Tricorn protease N-terminal domain"/>
    <property type="match status" value="1"/>
</dbReference>
<comment type="caution">
    <text evidence="2">The sequence shown here is derived from an EMBL/GenBank/DDBJ whole genome shotgun (WGS) entry which is preliminary data.</text>
</comment>
<evidence type="ECO:0000313" key="2">
    <source>
        <dbReference type="EMBL" id="KKR98660.1"/>
    </source>
</evidence>
<evidence type="ECO:0000256" key="1">
    <source>
        <dbReference type="SAM" id="SignalP"/>
    </source>
</evidence>
<dbReference type="EMBL" id="LCAU01000001">
    <property type="protein sequence ID" value="KKR98660.1"/>
    <property type="molecule type" value="Genomic_DNA"/>
</dbReference>
<organism evidence="2 3">
    <name type="scientific">Candidatus Uhrbacteria bacterium GW2011_GWF2_41_16</name>
    <dbReference type="NCBI Taxonomy" id="1618997"/>
    <lineage>
        <taxon>Bacteria</taxon>
        <taxon>Candidatus Uhriibacteriota</taxon>
    </lineage>
</organism>